<dbReference type="Proteomes" id="UP000017862">
    <property type="component" value="Chromosome"/>
</dbReference>
<dbReference type="CDD" id="cd01898">
    <property type="entry name" value="Obg"/>
    <property type="match status" value="1"/>
</dbReference>
<dbReference type="SUPFAM" id="SSF82051">
    <property type="entry name" value="Obg GTP-binding protein N-terminal domain"/>
    <property type="match status" value="1"/>
</dbReference>
<feature type="binding site" evidence="8">
    <location>
        <begin position="166"/>
        <end position="173"/>
    </location>
    <ligand>
        <name>GTP</name>
        <dbReference type="ChEBI" id="CHEBI:37565"/>
    </ligand>
</feature>
<feature type="binding site" evidence="8">
    <location>
        <begin position="308"/>
        <end position="310"/>
    </location>
    <ligand>
        <name>GTP</name>
        <dbReference type="ChEBI" id="CHEBI:37565"/>
    </ligand>
</feature>
<dbReference type="GO" id="GO:0003924">
    <property type="term" value="F:GTPase activity"/>
    <property type="evidence" value="ECO:0007669"/>
    <property type="project" value="UniProtKB-UniRule"/>
</dbReference>
<keyword evidence="12" id="KW-1185">Reference proteome</keyword>
<keyword evidence="7 8" id="KW-0342">GTP-binding</keyword>
<dbReference type="SUPFAM" id="SSF52540">
    <property type="entry name" value="P-loop containing nucleoside triphosphate hydrolases"/>
    <property type="match status" value="1"/>
</dbReference>
<feature type="binding site" evidence="8">
    <location>
        <begin position="212"/>
        <end position="215"/>
    </location>
    <ligand>
        <name>GTP</name>
        <dbReference type="ChEBI" id="CHEBI:37565"/>
    </ligand>
</feature>
<dbReference type="InterPro" id="IPR045086">
    <property type="entry name" value="OBG_GTPase"/>
</dbReference>
<name>U6B6N2_9HYPH</name>
<dbReference type="InterPro" id="IPR036726">
    <property type="entry name" value="GTP1_OBG_dom_sf"/>
</dbReference>
<evidence type="ECO:0000313" key="12">
    <source>
        <dbReference type="Proteomes" id="UP000017862"/>
    </source>
</evidence>
<dbReference type="HAMAP" id="MF_01454">
    <property type="entry name" value="GTPase_Obg"/>
    <property type="match status" value="1"/>
</dbReference>
<dbReference type="PIRSF" id="PIRSF002401">
    <property type="entry name" value="GTP_bd_Obg/CgtA"/>
    <property type="match status" value="1"/>
</dbReference>
<evidence type="ECO:0000313" key="11">
    <source>
        <dbReference type="EMBL" id="AHA27402.1"/>
    </source>
</evidence>
<evidence type="ECO:0000259" key="10">
    <source>
        <dbReference type="PROSITE" id="PS51883"/>
    </source>
</evidence>
<dbReference type="NCBIfam" id="NF008956">
    <property type="entry name" value="PRK12299.1"/>
    <property type="match status" value="1"/>
</dbReference>
<reference evidence="11 12" key="1">
    <citation type="journal article" date="2014" name="Mol. Plant Microbe Interact.">
        <title>The complete genome sequence of Candidatus Liberibacter americanus, associated with citrus Huanglongbing.</title>
        <authorList>
            <person name="Wulff N.A."/>
            <person name="Zhang S."/>
            <person name="Setubal J.C."/>
            <person name="Almeida N.F."/>
            <person name="Martins E.C."/>
            <person name="Harakava R."/>
            <person name="Kumar D."/>
            <person name="Rangel L.T."/>
            <person name="Foissac X."/>
            <person name="Bove J."/>
            <person name="Gabriel D.W."/>
        </authorList>
    </citation>
    <scope>NUCLEOTIDE SEQUENCE [LARGE SCALE GENOMIC DNA]</scope>
    <source>
        <strain evidence="11 12">Sao Paulo</strain>
    </source>
</reference>
<dbReference type="GO" id="GO:0042254">
    <property type="term" value="P:ribosome biogenesis"/>
    <property type="evidence" value="ECO:0007669"/>
    <property type="project" value="UniProtKB-UniRule"/>
</dbReference>
<evidence type="ECO:0000256" key="5">
    <source>
        <dbReference type="ARBA" id="ARBA00022801"/>
    </source>
</evidence>
<organism evidence="11 12">
    <name type="scientific">Candidatus Liberibacter americanus str. Sao Paulo</name>
    <dbReference type="NCBI Taxonomy" id="1261131"/>
    <lineage>
        <taxon>Bacteria</taxon>
        <taxon>Pseudomonadati</taxon>
        <taxon>Pseudomonadota</taxon>
        <taxon>Alphaproteobacteria</taxon>
        <taxon>Hyphomicrobiales</taxon>
        <taxon>Rhizobiaceae</taxon>
        <taxon>Liberibacter</taxon>
    </lineage>
</organism>
<evidence type="ECO:0000259" key="9">
    <source>
        <dbReference type="PROSITE" id="PS51710"/>
    </source>
</evidence>
<dbReference type="InterPro" id="IPR006074">
    <property type="entry name" value="GTP1-OBG_CS"/>
</dbReference>
<dbReference type="GO" id="GO:0043022">
    <property type="term" value="F:ribosome binding"/>
    <property type="evidence" value="ECO:0007669"/>
    <property type="project" value="UniProtKB-ARBA"/>
</dbReference>
<feature type="domain" description="OBG-type G" evidence="9">
    <location>
        <begin position="160"/>
        <end position="327"/>
    </location>
</feature>
<evidence type="ECO:0000256" key="4">
    <source>
        <dbReference type="ARBA" id="ARBA00022741"/>
    </source>
</evidence>
<keyword evidence="5 8" id="KW-0378">Hydrolase</keyword>
<dbReference type="EMBL" id="CP006604">
    <property type="protein sequence ID" value="AHA27402.1"/>
    <property type="molecule type" value="Genomic_DNA"/>
</dbReference>
<feature type="binding site" evidence="8">
    <location>
        <position position="173"/>
    </location>
    <ligand>
        <name>Mg(2+)</name>
        <dbReference type="ChEBI" id="CHEBI:18420"/>
    </ligand>
</feature>
<dbReference type="NCBIfam" id="TIGR02729">
    <property type="entry name" value="Obg_CgtA"/>
    <property type="match status" value="1"/>
</dbReference>
<dbReference type="PRINTS" id="PR00326">
    <property type="entry name" value="GTP1OBG"/>
</dbReference>
<keyword evidence="4 8" id="KW-0547">Nucleotide-binding</keyword>
<dbReference type="InterPro" id="IPR031167">
    <property type="entry name" value="G_OBG"/>
</dbReference>
<dbReference type="STRING" id="1261131.lam_016"/>
<dbReference type="InterPro" id="IPR006169">
    <property type="entry name" value="GTP1_OBG_dom"/>
</dbReference>
<dbReference type="PATRIC" id="fig|1261131.3.peg.13"/>
<sequence>MKFLDEAKIYIKSGDGGAGCVSFRREKFIEFGGPDGGSGGNGGNVWIEAVDNLNTLIDFRYQQHFKAKSGNKGMRQNKSGAKGADVNIFVPVGTQAFEEDGNSIICDLVEKGQRILLAPGGSGGFGNTRFKSSTNQAPKYANLGLPGQEKIILLKLKVIADVGIIGLPNAGKSTFLRAATKAKPKIADYPFTTLYPNLGLAKVGYDEFILADIPGIIKNAHKGAGIGDRFLKHTERTHILLHLISALEEDVIDAYESISHELSAYNSELSKKLEIVALSQIDMVDHNVLAKKQADLCYICNQTPFALSSITGRGISDILQYIHDKIMFLREKEKD</sequence>
<evidence type="ECO:0000256" key="6">
    <source>
        <dbReference type="ARBA" id="ARBA00022842"/>
    </source>
</evidence>
<comment type="similarity">
    <text evidence="1 8">Belongs to the TRAFAC class OBG-HflX-like GTPase superfamily. OBG GTPase family.</text>
</comment>
<dbReference type="PANTHER" id="PTHR11702:SF31">
    <property type="entry name" value="MITOCHONDRIAL RIBOSOME-ASSOCIATED GTPASE 2"/>
    <property type="match status" value="1"/>
</dbReference>
<dbReference type="FunFam" id="2.70.210.12:FF:000001">
    <property type="entry name" value="GTPase Obg"/>
    <property type="match status" value="1"/>
</dbReference>
<evidence type="ECO:0000256" key="8">
    <source>
        <dbReference type="HAMAP-Rule" id="MF_01454"/>
    </source>
</evidence>
<feature type="binding site" evidence="8">
    <location>
        <begin position="191"/>
        <end position="195"/>
    </location>
    <ligand>
        <name>GTP</name>
        <dbReference type="ChEBI" id="CHEBI:37565"/>
    </ligand>
</feature>
<dbReference type="Pfam" id="PF01926">
    <property type="entry name" value="MMR_HSR1"/>
    <property type="match status" value="1"/>
</dbReference>
<dbReference type="RefSeq" id="WP_007556633.1">
    <property type="nucleotide sequence ID" value="NC_022793.1"/>
</dbReference>
<dbReference type="InterPro" id="IPR027417">
    <property type="entry name" value="P-loop_NTPase"/>
</dbReference>
<dbReference type="PROSITE" id="PS00905">
    <property type="entry name" value="GTP1_OBG"/>
    <property type="match status" value="1"/>
</dbReference>
<comment type="subcellular location">
    <subcellularLocation>
        <location evidence="8">Cytoplasm</location>
    </subcellularLocation>
</comment>
<dbReference type="HOGENOM" id="CLU_011747_2_3_5"/>
<keyword evidence="2 8" id="KW-0963">Cytoplasm</keyword>
<evidence type="ECO:0000256" key="7">
    <source>
        <dbReference type="ARBA" id="ARBA00023134"/>
    </source>
</evidence>
<dbReference type="Gene3D" id="3.40.50.300">
    <property type="entry name" value="P-loop containing nucleotide triphosphate hydrolases"/>
    <property type="match status" value="1"/>
</dbReference>
<feature type="domain" description="Obg" evidence="10">
    <location>
        <begin position="1"/>
        <end position="159"/>
    </location>
</feature>
<gene>
    <name evidence="8 11" type="primary">obg</name>
    <name evidence="11" type="ORF">lam_016</name>
</gene>
<dbReference type="Pfam" id="PF01018">
    <property type="entry name" value="GTP1_OBG"/>
    <property type="match status" value="1"/>
</dbReference>
<dbReference type="GO" id="GO:0005737">
    <property type="term" value="C:cytoplasm"/>
    <property type="evidence" value="ECO:0007669"/>
    <property type="project" value="UniProtKB-SubCell"/>
</dbReference>
<keyword evidence="3 8" id="KW-0479">Metal-binding</keyword>
<dbReference type="EC" id="3.6.5.-" evidence="8"/>
<evidence type="ECO:0000256" key="3">
    <source>
        <dbReference type="ARBA" id="ARBA00022723"/>
    </source>
</evidence>
<keyword evidence="6 8" id="KW-0460">Magnesium</keyword>
<dbReference type="GO" id="GO:0000287">
    <property type="term" value="F:magnesium ion binding"/>
    <property type="evidence" value="ECO:0007669"/>
    <property type="project" value="InterPro"/>
</dbReference>
<dbReference type="AlphaFoldDB" id="U6B6N2"/>
<accession>U6B6N2</accession>
<comment type="cofactor">
    <cofactor evidence="8">
        <name>Mg(2+)</name>
        <dbReference type="ChEBI" id="CHEBI:18420"/>
    </cofactor>
</comment>
<dbReference type="NCBIfam" id="NF008955">
    <property type="entry name" value="PRK12297.1"/>
    <property type="match status" value="1"/>
</dbReference>
<dbReference type="InterPro" id="IPR006073">
    <property type="entry name" value="GTP-bd"/>
</dbReference>
<evidence type="ECO:0000256" key="1">
    <source>
        <dbReference type="ARBA" id="ARBA00007699"/>
    </source>
</evidence>
<feature type="binding site" evidence="8">
    <location>
        <begin position="279"/>
        <end position="282"/>
    </location>
    <ligand>
        <name>GTP</name>
        <dbReference type="ChEBI" id="CHEBI:37565"/>
    </ligand>
</feature>
<dbReference type="GO" id="GO:0005525">
    <property type="term" value="F:GTP binding"/>
    <property type="evidence" value="ECO:0007669"/>
    <property type="project" value="UniProtKB-UniRule"/>
</dbReference>
<proteinExistence type="inferred from homology"/>
<dbReference type="PANTHER" id="PTHR11702">
    <property type="entry name" value="DEVELOPMENTALLY REGULATED GTP-BINDING PROTEIN-RELATED"/>
    <property type="match status" value="1"/>
</dbReference>
<feature type="binding site" evidence="8">
    <location>
        <position position="193"/>
    </location>
    <ligand>
        <name>Mg(2+)</name>
        <dbReference type="ChEBI" id="CHEBI:18420"/>
    </ligand>
</feature>
<comment type="function">
    <text evidence="8">An essential GTPase which binds GTP, GDP and possibly (p)ppGpp with moderate affinity, with high nucleotide exchange rates and a fairly low GTP hydrolysis rate. Plays a role in control of the cell cycle, stress response, ribosome biogenesis and in those bacteria that undergo differentiation, in morphogenesis control.</text>
</comment>
<dbReference type="Gene3D" id="2.70.210.12">
    <property type="entry name" value="GTP1/OBG domain"/>
    <property type="match status" value="1"/>
</dbReference>
<dbReference type="eggNOG" id="COG0536">
    <property type="taxonomic scope" value="Bacteria"/>
</dbReference>
<dbReference type="PROSITE" id="PS51710">
    <property type="entry name" value="G_OBG"/>
    <property type="match status" value="1"/>
</dbReference>
<protein>
    <recommendedName>
        <fullName evidence="8">GTPase Obg</fullName>
        <ecNumber evidence="8">3.6.5.-</ecNumber>
    </recommendedName>
    <alternativeName>
        <fullName evidence="8">GTP-binding protein Obg</fullName>
    </alternativeName>
</protein>
<dbReference type="PROSITE" id="PS51883">
    <property type="entry name" value="OBG"/>
    <property type="match status" value="1"/>
</dbReference>
<comment type="subunit">
    <text evidence="8">Monomer.</text>
</comment>
<dbReference type="KEGG" id="lar:lam_016"/>
<evidence type="ECO:0000256" key="2">
    <source>
        <dbReference type="ARBA" id="ARBA00022490"/>
    </source>
</evidence>
<dbReference type="InterPro" id="IPR014100">
    <property type="entry name" value="GTP-bd_Obg/CgtA"/>
</dbReference>